<feature type="binding site" evidence="7">
    <location>
        <position position="345"/>
    </location>
    <ligand>
        <name>Zn(2+)</name>
        <dbReference type="ChEBI" id="CHEBI:29105"/>
        <note>catalytic</note>
    </ligand>
</feature>
<dbReference type="AlphaFoldDB" id="D3UG37"/>
<keyword evidence="9" id="KW-0812">Transmembrane</keyword>
<dbReference type="STRING" id="679897.HMU01960"/>
<name>D3UG37_HELM1</name>
<dbReference type="HOGENOM" id="CLU_025947_1_0_7"/>
<dbReference type="KEGG" id="hms:HMU01960"/>
<dbReference type="GO" id="GO:0004222">
    <property type="term" value="F:metalloendopeptidase activity"/>
    <property type="evidence" value="ECO:0007669"/>
    <property type="project" value="InterPro"/>
</dbReference>
<dbReference type="GO" id="GO:0046872">
    <property type="term" value="F:metal ion binding"/>
    <property type="evidence" value="ECO:0007669"/>
    <property type="project" value="UniProtKB-KW"/>
</dbReference>
<feature type="active site" description="Proton donor" evidence="6">
    <location>
        <position position="349"/>
    </location>
</feature>
<evidence type="ECO:0000256" key="6">
    <source>
        <dbReference type="PIRSR" id="PIRSR627057-1"/>
    </source>
</evidence>
<evidence type="ECO:0000256" key="1">
    <source>
        <dbReference type="ARBA" id="ARBA00022670"/>
    </source>
</evidence>
<keyword evidence="2 7" id="KW-0479">Metal-binding</keyword>
<keyword evidence="5 8" id="KW-0482">Metalloprotease</keyword>
<evidence type="ECO:0000256" key="5">
    <source>
        <dbReference type="ARBA" id="ARBA00023049"/>
    </source>
</evidence>
<organism evidence="12 13">
    <name type="scientific">Helicobacter mustelae (strain ATCC 43772 / CCUG 25715 / CIP 103759 / LMG 18044 / NCTC 12198 / R85-136P)</name>
    <name type="common">Campylobacter mustelae</name>
    <dbReference type="NCBI Taxonomy" id="679897"/>
    <lineage>
        <taxon>Bacteria</taxon>
        <taxon>Pseudomonadati</taxon>
        <taxon>Campylobacterota</taxon>
        <taxon>Epsilonproteobacteria</taxon>
        <taxon>Campylobacterales</taxon>
        <taxon>Helicobacteraceae</taxon>
        <taxon>Helicobacter</taxon>
    </lineage>
</organism>
<evidence type="ECO:0000259" key="11">
    <source>
        <dbReference type="Pfam" id="PF16491"/>
    </source>
</evidence>
<feature type="binding site" evidence="7">
    <location>
        <position position="274"/>
    </location>
    <ligand>
        <name>Zn(2+)</name>
        <dbReference type="ChEBI" id="CHEBI:29105"/>
        <note>catalytic</note>
    </ligand>
</feature>
<feature type="domain" description="Peptidase M48" evidence="10">
    <location>
        <begin position="200"/>
        <end position="402"/>
    </location>
</feature>
<feature type="domain" description="CAAX prenyl protease 1 N-terminal" evidence="11">
    <location>
        <begin position="39"/>
        <end position="197"/>
    </location>
</feature>
<sequence length="403" mass="46568">MFLIFLSAIFILFYIFPKIYIDYKQLGYVRQKLQSPAVILSKEDYQKAGEYTIAKLKFSIFSSLWETMVFFLWVTFGFLALQELLGPIHHHHIQYPLTYFVLFLLIYTILNLPLSYYQNMILDKHFGFNKSSKKLFWIDALKSLALMVFFAIFIGYGLVYFINHFTYWWIHAFALVSLLVIGINGFYPTLIAPLFNKFTPLQDTHLKNRIDKLLNHVGFKSSGVFVMDASKRDGRLNAYFGGISKSKRVILFDTLLNSVSDDGLLAILGHELGHFKHRDILRNLFISLLLIFALFVFMGIYSAKILHQLGTDANSGSIFALMLLLSPVLLFWAMPIIGYFSRCAEYAADEFGAELTSKTTLANALIRIVKENKAFPYSHPLYTYFHHTHPPLLDRLRALEHEI</sequence>
<feature type="transmembrane region" description="Helical" evidence="9">
    <location>
        <begin position="168"/>
        <end position="187"/>
    </location>
</feature>
<feature type="active site" evidence="6">
    <location>
        <position position="271"/>
    </location>
</feature>
<reference evidence="12 13" key="1">
    <citation type="journal article" date="2010" name="BMC Genomics">
        <title>Comparative genomics and proteomics of Helicobacter mustelae, an ulcerogenic and carcinogenic gastric pathogen.</title>
        <authorList>
            <person name="O'Toole P.W."/>
            <person name="Snelling W.J."/>
            <person name="Canchaya C."/>
            <person name="Forde B.M."/>
            <person name="Hardie K.R."/>
            <person name="Josenhans C."/>
            <person name="Graham R.L.J."/>
            <person name="McMullan G."/>
            <person name="Parkhill J."/>
            <person name="Belda E."/>
            <person name="Bentley S.D."/>
        </authorList>
    </citation>
    <scope>NUCLEOTIDE SEQUENCE [LARGE SCALE GENOMIC DNA]</scope>
    <source>
        <strain evidence="13">ATCC 43772 / LMG 18044 / NCTC 12198 / 12198</strain>
    </source>
</reference>
<evidence type="ECO:0000313" key="12">
    <source>
        <dbReference type="EMBL" id="CBG39458.1"/>
    </source>
</evidence>
<dbReference type="eggNOG" id="COG0501">
    <property type="taxonomic scope" value="Bacteria"/>
</dbReference>
<evidence type="ECO:0000256" key="9">
    <source>
        <dbReference type="SAM" id="Phobius"/>
    </source>
</evidence>
<keyword evidence="3 8" id="KW-0378">Hydrolase</keyword>
<dbReference type="CDD" id="cd07343">
    <property type="entry name" value="M48A_Zmpste24p_like"/>
    <property type="match status" value="1"/>
</dbReference>
<evidence type="ECO:0000313" key="13">
    <source>
        <dbReference type="Proteomes" id="UP000001522"/>
    </source>
</evidence>
<dbReference type="InterPro" id="IPR032456">
    <property type="entry name" value="Peptidase_M48_N"/>
</dbReference>
<gene>
    <name evidence="12" type="ordered locus">HMU01960</name>
</gene>
<dbReference type="FunFam" id="3.30.2010.10:FF:000010">
    <property type="entry name" value="M48 family peptidase"/>
    <property type="match status" value="1"/>
</dbReference>
<keyword evidence="4 7" id="KW-0862">Zinc</keyword>
<feature type="transmembrane region" description="Helical" evidence="9">
    <location>
        <begin position="135"/>
        <end position="162"/>
    </location>
</feature>
<evidence type="ECO:0000256" key="7">
    <source>
        <dbReference type="PIRSR" id="PIRSR627057-2"/>
    </source>
</evidence>
<evidence type="ECO:0000256" key="2">
    <source>
        <dbReference type="ARBA" id="ARBA00022723"/>
    </source>
</evidence>
<feature type="transmembrane region" description="Helical" evidence="9">
    <location>
        <begin position="318"/>
        <end position="340"/>
    </location>
</feature>
<dbReference type="Pfam" id="PF01435">
    <property type="entry name" value="Peptidase_M48"/>
    <property type="match status" value="1"/>
</dbReference>
<protein>
    <submittedName>
        <fullName evidence="12">Putative integral membrane zinc-metalloprotease</fullName>
    </submittedName>
</protein>
<dbReference type="Proteomes" id="UP000001522">
    <property type="component" value="Chromosome"/>
</dbReference>
<dbReference type="MEROPS" id="M48.008"/>
<dbReference type="Gene3D" id="3.30.2010.10">
    <property type="entry name" value="Metalloproteases ('zincins'), catalytic domain"/>
    <property type="match status" value="1"/>
</dbReference>
<dbReference type="EMBL" id="FN555004">
    <property type="protein sequence ID" value="CBG39458.1"/>
    <property type="molecule type" value="Genomic_DNA"/>
</dbReference>
<dbReference type="PANTHER" id="PTHR10120">
    <property type="entry name" value="CAAX PRENYL PROTEASE 1"/>
    <property type="match status" value="1"/>
</dbReference>
<dbReference type="GO" id="GO:0071586">
    <property type="term" value="P:CAAX-box protein processing"/>
    <property type="evidence" value="ECO:0007669"/>
    <property type="project" value="InterPro"/>
</dbReference>
<evidence type="ECO:0000256" key="4">
    <source>
        <dbReference type="ARBA" id="ARBA00022833"/>
    </source>
</evidence>
<keyword evidence="13" id="KW-1185">Reference proteome</keyword>
<comment type="similarity">
    <text evidence="8">Belongs to the peptidase M48 family.</text>
</comment>
<keyword evidence="9" id="KW-0472">Membrane</keyword>
<keyword evidence="9" id="KW-1133">Transmembrane helix</keyword>
<feature type="transmembrane region" description="Helical" evidence="9">
    <location>
        <begin position="93"/>
        <end position="114"/>
    </location>
</feature>
<dbReference type="RefSeq" id="WP_013022553.1">
    <property type="nucleotide sequence ID" value="NC_013949.1"/>
</dbReference>
<proteinExistence type="inferred from homology"/>
<accession>D3UG37</accession>
<comment type="cofactor">
    <cofactor evidence="7 8">
        <name>Zn(2+)</name>
        <dbReference type="ChEBI" id="CHEBI:29105"/>
    </cofactor>
    <text evidence="7 8">Binds 1 zinc ion per subunit.</text>
</comment>
<dbReference type="Pfam" id="PF16491">
    <property type="entry name" value="Peptidase_M48_N"/>
    <property type="match status" value="1"/>
</dbReference>
<evidence type="ECO:0000256" key="3">
    <source>
        <dbReference type="ARBA" id="ARBA00022801"/>
    </source>
</evidence>
<feature type="transmembrane region" description="Helical" evidence="9">
    <location>
        <begin position="63"/>
        <end position="81"/>
    </location>
</feature>
<feature type="binding site" evidence="7">
    <location>
        <position position="270"/>
    </location>
    <ligand>
        <name>Zn(2+)</name>
        <dbReference type="ChEBI" id="CHEBI:29105"/>
        <note>catalytic</note>
    </ligand>
</feature>
<evidence type="ECO:0000259" key="10">
    <source>
        <dbReference type="Pfam" id="PF01435"/>
    </source>
</evidence>
<feature type="transmembrane region" description="Helical" evidence="9">
    <location>
        <begin position="6"/>
        <end position="23"/>
    </location>
</feature>
<dbReference type="InterPro" id="IPR027057">
    <property type="entry name" value="CAXX_Prtase_1"/>
</dbReference>
<dbReference type="InterPro" id="IPR001915">
    <property type="entry name" value="Peptidase_M48"/>
</dbReference>
<feature type="transmembrane region" description="Helical" evidence="9">
    <location>
        <begin position="284"/>
        <end position="306"/>
    </location>
</feature>
<evidence type="ECO:0000256" key="8">
    <source>
        <dbReference type="RuleBase" id="RU003983"/>
    </source>
</evidence>
<keyword evidence="1 8" id="KW-0645">Protease</keyword>